<comment type="caution">
    <text evidence="3">The sequence shown here is derived from an EMBL/GenBank/DDBJ whole genome shotgun (WGS) entry which is preliminary data.</text>
</comment>
<evidence type="ECO:0000313" key="4">
    <source>
        <dbReference type="Proteomes" id="UP001151760"/>
    </source>
</evidence>
<feature type="region of interest" description="Disordered" evidence="2">
    <location>
        <begin position="104"/>
        <end position="125"/>
    </location>
</feature>
<evidence type="ECO:0000256" key="1">
    <source>
        <dbReference type="SAM" id="Coils"/>
    </source>
</evidence>
<reference evidence="3" key="2">
    <citation type="submission" date="2022-01" db="EMBL/GenBank/DDBJ databases">
        <authorList>
            <person name="Yamashiro T."/>
            <person name="Shiraishi A."/>
            <person name="Satake H."/>
            <person name="Nakayama K."/>
        </authorList>
    </citation>
    <scope>NUCLEOTIDE SEQUENCE</scope>
</reference>
<name>A0ABQ5B425_9ASTR</name>
<keyword evidence="4" id="KW-1185">Reference proteome</keyword>
<feature type="coiled-coil region" evidence="1">
    <location>
        <begin position="177"/>
        <end position="204"/>
    </location>
</feature>
<dbReference type="EMBL" id="BQNB010012921">
    <property type="protein sequence ID" value="GJT09605.1"/>
    <property type="molecule type" value="Genomic_DNA"/>
</dbReference>
<organism evidence="3 4">
    <name type="scientific">Tanacetum coccineum</name>
    <dbReference type="NCBI Taxonomy" id="301880"/>
    <lineage>
        <taxon>Eukaryota</taxon>
        <taxon>Viridiplantae</taxon>
        <taxon>Streptophyta</taxon>
        <taxon>Embryophyta</taxon>
        <taxon>Tracheophyta</taxon>
        <taxon>Spermatophyta</taxon>
        <taxon>Magnoliopsida</taxon>
        <taxon>eudicotyledons</taxon>
        <taxon>Gunneridae</taxon>
        <taxon>Pentapetalae</taxon>
        <taxon>asterids</taxon>
        <taxon>campanulids</taxon>
        <taxon>Asterales</taxon>
        <taxon>Asteraceae</taxon>
        <taxon>Asteroideae</taxon>
        <taxon>Anthemideae</taxon>
        <taxon>Anthemidinae</taxon>
        <taxon>Tanacetum</taxon>
    </lineage>
</organism>
<dbReference type="Proteomes" id="UP001151760">
    <property type="component" value="Unassembled WGS sequence"/>
</dbReference>
<proteinExistence type="predicted"/>
<protein>
    <submittedName>
        <fullName evidence="3">Uncharacterized protein</fullName>
    </submittedName>
</protein>
<gene>
    <name evidence="3" type="ORF">Tco_0856647</name>
</gene>
<reference evidence="3" key="1">
    <citation type="journal article" date="2022" name="Int. J. Mol. Sci.">
        <title>Draft Genome of Tanacetum Coccineum: Genomic Comparison of Closely Related Tanacetum-Family Plants.</title>
        <authorList>
            <person name="Yamashiro T."/>
            <person name="Shiraishi A."/>
            <person name="Nakayama K."/>
            <person name="Satake H."/>
        </authorList>
    </citation>
    <scope>NUCLEOTIDE SEQUENCE</scope>
</reference>
<feature type="compositionally biased region" description="Basic and acidic residues" evidence="2">
    <location>
        <begin position="113"/>
        <end position="125"/>
    </location>
</feature>
<evidence type="ECO:0000313" key="3">
    <source>
        <dbReference type="EMBL" id="GJT09605.1"/>
    </source>
</evidence>
<keyword evidence="1" id="KW-0175">Coiled coil</keyword>
<accession>A0ABQ5B425</accession>
<evidence type="ECO:0000256" key="2">
    <source>
        <dbReference type="SAM" id="MobiDB-lite"/>
    </source>
</evidence>
<sequence length="303" mass="34531">MDFDFIPSNDLGSDVDVSSLSGDRNKIYDPGICIEVESTRFLATLSLVIDNLLPFSYEKEVKVFNHGVLAYKEKSSPSSLHRGFKASKLFHQKSPMYRIFTKGRKIKPKRQNRARERKEREEKSTRYVVTDATRVHTYSRRRRAVSTGSGGVSTASRIVSTAGMIQQVNIIIPSSSATKDKEIAQRLQEEIDAAEKQRMAQVHQAAQGFTEMIRRTLEQEYFAAQKAEAKRNKPMTQAQQRTYMSNCIKHMGSHNLQQLKKLSFYEVNELFETTMKRVNTFTPMESDDTVLKVVAGSSKRDAE</sequence>